<comment type="caution">
    <text evidence="2">The sequence shown here is derived from an EMBL/GenBank/DDBJ whole genome shotgun (WGS) entry which is preliminary data.</text>
</comment>
<dbReference type="Proteomes" id="UP000823388">
    <property type="component" value="Chromosome 3K"/>
</dbReference>
<evidence type="ECO:0000313" key="3">
    <source>
        <dbReference type="Proteomes" id="UP000823388"/>
    </source>
</evidence>
<keyword evidence="3" id="KW-1185">Reference proteome</keyword>
<dbReference type="PANTHER" id="PTHR34591">
    <property type="entry name" value="OS03G0653100 PROTEIN-RELATED"/>
    <property type="match status" value="1"/>
</dbReference>
<sequence length="325" mass="36997">MDLLPDDLLADVFRRLAPCGLAASRCVRKAWCAIIDTRRLLRADLLPLRLDGFFCLGRILHPPPCFFSRRPSPGRQQVAGGLDFLGTRDAMDLHIIDHCNSLLLLDFGRLVNPTTRQWARLPSSPHPSTGMEDFYDNYGLVYDPMVSPHYEVFLIPTVPARLGSSSRFKEDSEWPPSPYSTHGHVFSSRSWRWEERSFVLEGGVAVATIADMMLPDRQNFERHTVYLRGALYVHCQDDSVMRINLLNDKFQMIKSPLESEVVGEDDVLNLGKSEKGVYCALLWNDRWPHCRVWLLNESCDQTEWALKSNISLQAVGAKLSLFCSE</sequence>
<evidence type="ECO:0000313" key="2">
    <source>
        <dbReference type="EMBL" id="KAG2627530.1"/>
    </source>
</evidence>
<evidence type="ECO:0000259" key="1">
    <source>
        <dbReference type="Pfam" id="PF00646"/>
    </source>
</evidence>
<accession>A0A8T0UXF3</accession>
<proteinExistence type="predicted"/>
<dbReference type="EMBL" id="CM029041">
    <property type="protein sequence ID" value="KAG2627530.1"/>
    <property type="molecule type" value="Genomic_DNA"/>
</dbReference>
<feature type="domain" description="F-box" evidence="1">
    <location>
        <begin position="3"/>
        <end position="41"/>
    </location>
</feature>
<dbReference type="AlphaFoldDB" id="A0A8T0UXF3"/>
<dbReference type="PANTHER" id="PTHR34591:SF23">
    <property type="entry name" value="F-BOX DOMAIN-CONTAINING PROTEIN"/>
    <property type="match status" value="1"/>
</dbReference>
<name>A0A8T0UXF3_PANVG</name>
<dbReference type="SUPFAM" id="SSF81383">
    <property type="entry name" value="F-box domain"/>
    <property type="match status" value="1"/>
</dbReference>
<protein>
    <recommendedName>
        <fullName evidence="1">F-box domain-containing protein</fullName>
    </recommendedName>
</protein>
<dbReference type="InterPro" id="IPR001810">
    <property type="entry name" value="F-box_dom"/>
</dbReference>
<organism evidence="2 3">
    <name type="scientific">Panicum virgatum</name>
    <name type="common">Blackwell switchgrass</name>
    <dbReference type="NCBI Taxonomy" id="38727"/>
    <lineage>
        <taxon>Eukaryota</taxon>
        <taxon>Viridiplantae</taxon>
        <taxon>Streptophyta</taxon>
        <taxon>Embryophyta</taxon>
        <taxon>Tracheophyta</taxon>
        <taxon>Spermatophyta</taxon>
        <taxon>Magnoliopsida</taxon>
        <taxon>Liliopsida</taxon>
        <taxon>Poales</taxon>
        <taxon>Poaceae</taxon>
        <taxon>PACMAD clade</taxon>
        <taxon>Panicoideae</taxon>
        <taxon>Panicodae</taxon>
        <taxon>Paniceae</taxon>
        <taxon>Panicinae</taxon>
        <taxon>Panicum</taxon>
        <taxon>Panicum sect. Hiantes</taxon>
    </lineage>
</organism>
<dbReference type="InterPro" id="IPR036047">
    <property type="entry name" value="F-box-like_dom_sf"/>
</dbReference>
<reference evidence="2" key="1">
    <citation type="submission" date="2020-05" db="EMBL/GenBank/DDBJ databases">
        <title>WGS assembly of Panicum virgatum.</title>
        <authorList>
            <person name="Lovell J.T."/>
            <person name="Jenkins J."/>
            <person name="Shu S."/>
            <person name="Juenger T.E."/>
            <person name="Schmutz J."/>
        </authorList>
    </citation>
    <scope>NUCLEOTIDE SEQUENCE</scope>
    <source>
        <strain evidence="2">AP13</strain>
    </source>
</reference>
<gene>
    <name evidence="2" type="ORF">PVAP13_3KG127782</name>
</gene>
<dbReference type="Pfam" id="PF00646">
    <property type="entry name" value="F-box"/>
    <property type="match status" value="1"/>
</dbReference>